<comment type="subunit">
    <text evidence="2">Homodimer.</text>
</comment>
<dbReference type="CDD" id="cd00311">
    <property type="entry name" value="TIM"/>
    <property type="match status" value="1"/>
</dbReference>
<evidence type="ECO:0000313" key="4">
    <source>
        <dbReference type="Proteomes" id="UP001209083"/>
    </source>
</evidence>
<comment type="pathway">
    <text evidence="2">Carbohydrate biosynthesis; gluconeogenesis.</text>
</comment>
<dbReference type="SUPFAM" id="SSF51351">
    <property type="entry name" value="Triosephosphate isomerase (TIM)"/>
    <property type="match status" value="1"/>
</dbReference>
<keyword evidence="4" id="KW-1185">Reference proteome</keyword>
<comment type="similarity">
    <text evidence="2">Belongs to the triosephosphate isomerase family.</text>
</comment>
<keyword evidence="1 2" id="KW-0413">Isomerase</keyword>
<dbReference type="InterPro" id="IPR000652">
    <property type="entry name" value="Triosephosphate_isomerase"/>
</dbReference>
<dbReference type="InterPro" id="IPR035990">
    <property type="entry name" value="TIM_sf"/>
</dbReference>
<dbReference type="PANTHER" id="PTHR21139:SF2">
    <property type="entry name" value="TRIOSEPHOSPHATE ISOMERASE"/>
    <property type="match status" value="1"/>
</dbReference>
<dbReference type="EC" id="5.3.1.1" evidence="2"/>
<comment type="pathway">
    <text evidence="2">Carbohydrate degradation; glycolysis; D-glyceraldehyde 3-phosphate from glycerone phosphate: step 1/1.</text>
</comment>
<accession>A0ABY8QYM6</accession>
<dbReference type="PANTHER" id="PTHR21139">
    <property type="entry name" value="TRIOSEPHOSPHATE ISOMERASE"/>
    <property type="match status" value="1"/>
</dbReference>
<name>A0ABY8QYM6_9MICO</name>
<proteinExistence type="inferred from homology"/>
<keyword evidence="2" id="KW-0324">Glycolysis</keyword>
<sequence>MIGVSLKMYFGYQQTLDWATAIEKIASEHPAVKAGVAEVFILPSFPALESTASICADSAISFGAQNLAEADAGAYTGEVSGPFLAEVGCRYVEVGHAERRALFGETDQVVRAKTAAAFRAGLTPVLCIGELERTDPDSAAALCIRDIEDALSDADFSNRGPAPLLVAYEPQWAIGAPAPAEPAYIADVCQKIRGYLESRTEFVGRVIYGGSAGVGLITALGTTVDGLFLGRFAHDPEAVRKILDEVGELSV</sequence>
<dbReference type="Pfam" id="PF00121">
    <property type="entry name" value="TIM"/>
    <property type="match status" value="1"/>
</dbReference>
<comment type="subcellular location">
    <subcellularLocation>
        <location evidence="2">Cytoplasm</location>
    </subcellularLocation>
</comment>
<keyword evidence="2" id="KW-0312">Gluconeogenesis</keyword>
<dbReference type="InterPro" id="IPR013785">
    <property type="entry name" value="Aldolase_TIM"/>
</dbReference>
<dbReference type="GO" id="GO:0016853">
    <property type="term" value="F:isomerase activity"/>
    <property type="evidence" value="ECO:0007669"/>
    <property type="project" value="UniProtKB-KW"/>
</dbReference>
<evidence type="ECO:0000313" key="3">
    <source>
        <dbReference type="EMBL" id="WGW14160.1"/>
    </source>
</evidence>
<comment type="catalytic activity">
    <reaction evidence="2">
        <text>D-glyceraldehyde 3-phosphate = dihydroxyacetone phosphate</text>
        <dbReference type="Rhea" id="RHEA:18585"/>
        <dbReference type="ChEBI" id="CHEBI:57642"/>
        <dbReference type="ChEBI" id="CHEBI:59776"/>
        <dbReference type="EC" id="5.3.1.1"/>
    </reaction>
</comment>
<keyword evidence="2" id="KW-0963">Cytoplasm</keyword>
<protein>
    <recommendedName>
        <fullName evidence="2">Triosephosphate isomerase</fullName>
        <ecNumber evidence="2">5.3.1.1</ecNumber>
    </recommendedName>
</protein>
<dbReference type="Proteomes" id="UP001209083">
    <property type="component" value="Chromosome"/>
</dbReference>
<organism evidence="3 4">
    <name type="scientific">Saxibacter everestensis</name>
    <dbReference type="NCBI Taxonomy" id="2909229"/>
    <lineage>
        <taxon>Bacteria</taxon>
        <taxon>Bacillati</taxon>
        <taxon>Actinomycetota</taxon>
        <taxon>Actinomycetes</taxon>
        <taxon>Micrococcales</taxon>
        <taxon>Brevibacteriaceae</taxon>
        <taxon>Saxibacter</taxon>
    </lineage>
</organism>
<evidence type="ECO:0000256" key="1">
    <source>
        <dbReference type="ARBA" id="ARBA00023235"/>
    </source>
</evidence>
<reference evidence="3 4" key="1">
    <citation type="submission" date="2023-05" db="EMBL/GenBank/DDBJ databases">
        <title>Lithophilousrod everest ZFBP1038 complete genpme.</title>
        <authorList>
            <person name="Tian M."/>
        </authorList>
    </citation>
    <scope>NUCLEOTIDE SEQUENCE [LARGE SCALE GENOMIC DNA]</scope>
    <source>
        <strain evidence="3 4">ZFBP1038</strain>
    </source>
</reference>
<dbReference type="EMBL" id="CP090958">
    <property type="protein sequence ID" value="WGW14160.1"/>
    <property type="molecule type" value="Genomic_DNA"/>
</dbReference>
<gene>
    <name evidence="3" type="ORF">LWF01_18505</name>
</gene>
<dbReference type="Gene3D" id="3.20.20.70">
    <property type="entry name" value="Aldolase class I"/>
    <property type="match status" value="1"/>
</dbReference>
<evidence type="ECO:0000256" key="2">
    <source>
        <dbReference type="RuleBase" id="RU363013"/>
    </source>
</evidence>
<dbReference type="PROSITE" id="PS51440">
    <property type="entry name" value="TIM_2"/>
    <property type="match status" value="1"/>
</dbReference>